<proteinExistence type="predicted"/>
<keyword evidence="2" id="KW-1185">Reference proteome</keyword>
<gene>
    <name evidence="1" type="ORF">F0919_01405</name>
</gene>
<protein>
    <submittedName>
        <fullName evidence="1">Uncharacterized protein</fullName>
    </submittedName>
</protein>
<evidence type="ECO:0000313" key="2">
    <source>
        <dbReference type="Proteomes" id="UP000323632"/>
    </source>
</evidence>
<dbReference type="Proteomes" id="UP000323632">
    <property type="component" value="Unassembled WGS sequence"/>
</dbReference>
<accession>A0A5M6CQX9</accession>
<organism evidence="1 2">
    <name type="scientific">Taibaiella lutea</name>
    <dbReference type="NCBI Taxonomy" id="2608001"/>
    <lineage>
        <taxon>Bacteria</taxon>
        <taxon>Pseudomonadati</taxon>
        <taxon>Bacteroidota</taxon>
        <taxon>Chitinophagia</taxon>
        <taxon>Chitinophagales</taxon>
        <taxon>Chitinophagaceae</taxon>
        <taxon>Taibaiella</taxon>
    </lineage>
</organism>
<name>A0A5M6CQX9_9BACT</name>
<dbReference type="EMBL" id="VWSH01000001">
    <property type="protein sequence ID" value="KAA5536352.1"/>
    <property type="molecule type" value="Genomic_DNA"/>
</dbReference>
<reference evidence="1 2" key="1">
    <citation type="submission" date="2019-09" db="EMBL/GenBank/DDBJ databases">
        <title>Genome sequence and assembly of Taibaiella sp.</title>
        <authorList>
            <person name="Chhetri G."/>
        </authorList>
    </citation>
    <scope>NUCLEOTIDE SEQUENCE [LARGE SCALE GENOMIC DNA]</scope>
    <source>
        <strain evidence="1 2">KVB11</strain>
    </source>
</reference>
<comment type="caution">
    <text evidence="1">The sequence shown here is derived from an EMBL/GenBank/DDBJ whole genome shotgun (WGS) entry which is preliminary data.</text>
</comment>
<evidence type="ECO:0000313" key="1">
    <source>
        <dbReference type="EMBL" id="KAA5536352.1"/>
    </source>
</evidence>
<sequence>MAQFLQRYKQASTYNILHMQQNQNFSHFNLQEMKDIRSLIVKLTEAVQPKLITGENENKEEYMQYNREKRLFAGKVVEFKLKHPELSSKEVDWDEFNLLFADNAFFKSTILCLQAILMKMDNTRLAYDNEIYRSALTDYENTYNNFESGKTRYEKKYNDLKEILSRIV</sequence>
<dbReference type="AlphaFoldDB" id="A0A5M6CQX9"/>